<dbReference type="Proteomes" id="UP000001940">
    <property type="component" value="Chromosome IV"/>
</dbReference>
<keyword evidence="3" id="KW-1185">Reference proteome</keyword>
<sequence length="297" mass="34437">MNDITMKIPTASKLLKLPEDSKVGEEVEIPICNILGLHLTGFWTVLNTANGKFEIRCEKESLFRWKFLAQMDLQFTGEGKVINIKNEIEFSPNVNTIMIKSIDRRYNQVKLKITRKSSFGIAIEDFIDFEKKSKWLDVLIRSEDGKKMIYANSGILALNSPILKQKLENNKLAEIIMPFESFVSMKKLMNFLHPPFKMERENVEQVLDLASKWEMKSVITKYEQFLIKTRCHCQRSSIQDVKLAEKFKMASLLEEIINDGETDVFALLDGNDYSSWTRAAMFEFIVNDEDENTIHEN</sequence>
<dbReference type="PaxDb" id="6239-B0496.1"/>
<dbReference type="Gene3D" id="3.30.710.10">
    <property type="entry name" value="Potassium Channel Kv1.1, Chain A"/>
    <property type="match status" value="1"/>
</dbReference>
<reference evidence="2 3" key="1">
    <citation type="journal article" date="1998" name="Science">
        <title>Genome sequence of the nematode C. elegans: a platform for investigating biology.</title>
        <authorList>
            <consortium name="The C. elegans sequencing consortium"/>
            <person name="Sulson J.E."/>
            <person name="Waterston R."/>
        </authorList>
    </citation>
    <scope>NUCLEOTIDE SEQUENCE [LARGE SCALE GENOMIC DNA]</scope>
    <source>
        <strain evidence="2 3">Bristol N2</strain>
    </source>
</reference>
<dbReference type="FunCoup" id="Q17523">
    <property type="interactions" value="315"/>
</dbReference>
<dbReference type="PIR" id="T29255">
    <property type="entry name" value="T29255"/>
</dbReference>
<protein>
    <submittedName>
        <fullName evidence="2">BTB domain-containing protein</fullName>
    </submittedName>
</protein>
<dbReference type="PANTHER" id="PTHR47022">
    <property type="entry name" value="BTB AND MATH DOMAIN-CONTAINING PROTEIN 36-RELATED"/>
    <property type="match status" value="1"/>
</dbReference>
<evidence type="ECO:0000313" key="2">
    <source>
        <dbReference type="EMBL" id="CCD62047.1"/>
    </source>
</evidence>
<dbReference type="AGR" id="WB:WBGene00015210"/>
<accession>Q17523</accession>
<dbReference type="WormBase" id="B0496.1">
    <property type="protein sequence ID" value="CE06713"/>
    <property type="gene ID" value="WBGene00015210"/>
</dbReference>
<dbReference type="InParanoid" id="Q17523"/>
<feature type="domain" description="BTB" evidence="1">
    <location>
        <begin position="136"/>
        <end position="230"/>
    </location>
</feature>
<proteinExistence type="predicted"/>
<dbReference type="CDD" id="cd18186">
    <property type="entry name" value="BTB_POZ_ZBTB_KLHL-like"/>
    <property type="match status" value="1"/>
</dbReference>
<evidence type="ECO:0000313" key="4">
    <source>
        <dbReference type="WormBase" id="B0496.1"/>
    </source>
</evidence>
<evidence type="ECO:0000313" key="3">
    <source>
        <dbReference type="Proteomes" id="UP000001940"/>
    </source>
</evidence>
<dbReference type="SMART" id="SM00225">
    <property type="entry name" value="BTB"/>
    <property type="match status" value="1"/>
</dbReference>
<dbReference type="RefSeq" id="NP_501188.1">
    <property type="nucleotide sequence ID" value="NM_068787.3"/>
</dbReference>
<dbReference type="STRING" id="6239.B0496.1.1"/>
<dbReference type="AlphaFoldDB" id="Q17523"/>
<dbReference type="UCSC" id="B0496.1">
    <property type="organism name" value="c. elegans"/>
</dbReference>
<dbReference type="SUPFAM" id="SSF54695">
    <property type="entry name" value="POZ domain"/>
    <property type="match status" value="1"/>
</dbReference>
<dbReference type="InterPro" id="IPR000210">
    <property type="entry name" value="BTB/POZ_dom"/>
</dbReference>
<name>Q17523_CAEEL</name>
<dbReference type="Bgee" id="WBGene00015210">
    <property type="expression patterns" value="Expressed in adult organism and 1 other cell type or tissue"/>
</dbReference>
<dbReference type="EMBL" id="BX284604">
    <property type="protein sequence ID" value="CCD62047.1"/>
    <property type="molecule type" value="Genomic_DNA"/>
</dbReference>
<dbReference type="SMR" id="Q17523"/>
<organism evidence="2 3">
    <name type="scientific">Caenorhabditis elegans</name>
    <dbReference type="NCBI Taxonomy" id="6239"/>
    <lineage>
        <taxon>Eukaryota</taxon>
        <taxon>Metazoa</taxon>
        <taxon>Ecdysozoa</taxon>
        <taxon>Nematoda</taxon>
        <taxon>Chromadorea</taxon>
        <taxon>Rhabditida</taxon>
        <taxon>Rhabditina</taxon>
        <taxon>Rhabditomorpha</taxon>
        <taxon>Rhabditoidea</taxon>
        <taxon>Rhabditidae</taxon>
        <taxon>Peloderinae</taxon>
        <taxon>Caenorhabditis</taxon>
    </lineage>
</organism>
<dbReference type="PANTHER" id="PTHR47022:SF4">
    <property type="entry name" value="BTB DOMAIN-CONTAINING PROTEIN"/>
    <property type="match status" value="1"/>
</dbReference>
<dbReference type="InterPro" id="IPR011333">
    <property type="entry name" value="SKP1/BTB/POZ_sf"/>
</dbReference>
<dbReference type="PhylomeDB" id="Q17523"/>
<dbReference type="OrthoDB" id="5802018at2759"/>
<dbReference type="eggNOG" id="ENOG502TG2C">
    <property type="taxonomic scope" value="Eukaryota"/>
</dbReference>
<dbReference type="HOGENOM" id="CLU_051411_0_0_1"/>
<dbReference type="KEGG" id="cel:CELE_B0496.1"/>
<gene>
    <name evidence="2 4" type="ORF">B0496.1</name>
    <name evidence="2" type="ORF">CELE_B0496.1</name>
</gene>
<dbReference type="GeneID" id="182005"/>
<dbReference type="Pfam" id="PF00651">
    <property type="entry name" value="BTB"/>
    <property type="match status" value="1"/>
</dbReference>
<dbReference type="CTD" id="182005"/>
<evidence type="ECO:0000259" key="1">
    <source>
        <dbReference type="SMART" id="SM00225"/>
    </source>
</evidence>